<evidence type="ECO:0000313" key="3">
    <source>
        <dbReference type="Proteomes" id="UP001305606"/>
    </source>
</evidence>
<dbReference type="Proteomes" id="UP001305606">
    <property type="component" value="Chromosome"/>
</dbReference>
<sequence>MSRFLWLRTPDMPGWGNRPKDESVSAQIRALPEGRRWPIETLAHPERRSQPGAGGDPLAPITLWADPYRERVYAHLVPQAADKGSPVTYHVTGAAGEHLATITYEPALRGGRLRPRWTVRQTGAPEAVGLKGRMVWWWLWWLLAPVHIPLAIALSFTLEEDIALPFPRRIRWRAGGTGKAVLDWRRVGRKNESVEHDSRFSPWLHVAADWWDPRVAAALLALLS</sequence>
<keyword evidence="3" id="KW-1185">Reference proteome</keyword>
<keyword evidence="1" id="KW-0472">Membrane</keyword>
<protein>
    <submittedName>
        <fullName evidence="2">Uncharacterized protein</fullName>
    </submittedName>
</protein>
<name>A0ABY9V2X9_9ACTN</name>
<proteinExistence type="predicted"/>
<feature type="transmembrane region" description="Helical" evidence="1">
    <location>
        <begin position="135"/>
        <end position="158"/>
    </location>
</feature>
<dbReference type="EMBL" id="CP117522">
    <property type="protein sequence ID" value="WNE99227.1"/>
    <property type="molecule type" value="Genomic_DNA"/>
</dbReference>
<dbReference type="RefSeq" id="WP_311037803.1">
    <property type="nucleotide sequence ID" value="NZ_CP117522.1"/>
</dbReference>
<keyword evidence="1" id="KW-0812">Transmembrane</keyword>
<evidence type="ECO:0000313" key="2">
    <source>
        <dbReference type="EMBL" id="WNE99227.1"/>
    </source>
</evidence>
<accession>A0ABY9V2X9</accession>
<reference evidence="2 3" key="1">
    <citation type="submission" date="2023-02" db="EMBL/GenBank/DDBJ databases">
        <title>Streptomyces sp. SCA4-21 with antifungal activity against Fusarium oxysporum f. sp. cubense, Streptomyces sp. SCA2-17 with antifungal activity against Fusarium oxysporum f. sp. cubense.</title>
        <authorList>
            <person name="Qi D."/>
        </authorList>
    </citation>
    <scope>NUCLEOTIDE SEQUENCE [LARGE SCALE GENOMIC DNA]</scope>
    <source>
        <strain evidence="2 3">SCA4-21</strain>
    </source>
</reference>
<keyword evidence="1" id="KW-1133">Transmembrane helix</keyword>
<evidence type="ECO:0000256" key="1">
    <source>
        <dbReference type="SAM" id="Phobius"/>
    </source>
</evidence>
<gene>
    <name evidence="2" type="ORF">PS467_29800</name>
</gene>
<organism evidence="2 3">
    <name type="scientific">Streptomyces luomodiensis</name>
    <dbReference type="NCBI Taxonomy" id="3026192"/>
    <lineage>
        <taxon>Bacteria</taxon>
        <taxon>Bacillati</taxon>
        <taxon>Actinomycetota</taxon>
        <taxon>Actinomycetes</taxon>
        <taxon>Kitasatosporales</taxon>
        <taxon>Streptomycetaceae</taxon>
        <taxon>Streptomyces</taxon>
    </lineage>
</organism>